<name>B0DC69_LACBS</name>
<dbReference type="EMBL" id="DS547103">
    <property type="protein sequence ID" value="EDR07843.1"/>
    <property type="molecule type" value="Genomic_DNA"/>
</dbReference>
<keyword evidence="3" id="KW-1185">Reference proteome</keyword>
<dbReference type="RefSeq" id="XP_001881632.1">
    <property type="nucleotide sequence ID" value="XM_001881597.1"/>
</dbReference>
<dbReference type="Proteomes" id="UP000001194">
    <property type="component" value="Unassembled WGS sequence"/>
</dbReference>
<evidence type="ECO:0000256" key="1">
    <source>
        <dbReference type="SAM" id="MobiDB-lite"/>
    </source>
</evidence>
<evidence type="ECO:0000313" key="3">
    <source>
        <dbReference type="Proteomes" id="UP000001194"/>
    </source>
</evidence>
<feature type="compositionally biased region" description="Low complexity" evidence="1">
    <location>
        <begin position="70"/>
        <end position="82"/>
    </location>
</feature>
<dbReference type="GeneID" id="6077237"/>
<proteinExistence type="predicted"/>
<dbReference type="AlphaFoldDB" id="B0DC69"/>
<gene>
    <name evidence="2" type="ORF">LACBIDRAFT_298081</name>
</gene>
<accession>B0DC69</accession>
<protein>
    <submittedName>
        <fullName evidence="2">Predicted protein</fullName>
    </submittedName>
</protein>
<feature type="region of interest" description="Disordered" evidence="1">
    <location>
        <begin position="63"/>
        <end position="82"/>
    </location>
</feature>
<reference evidence="2 3" key="1">
    <citation type="journal article" date="2008" name="Nature">
        <title>The genome of Laccaria bicolor provides insights into mycorrhizal symbiosis.</title>
        <authorList>
            <person name="Martin F."/>
            <person name="Aerts A."/>
            <person name="Ahren D."/>
            <person name="Brun A."/>
            <person name="Danchin E.G.J."/>
            <person name="Duchaussoy F."/>
            <person name="Gibon J."/>
            <person name="Kohler A."/>
            <person name="Lindquist E."/>
            <person name="Pereda V."/>
            <person name="Salamov A."/>
            <person name="Shapiro H.J."/>
            <person name="Wuyts J."/>
            <person name="Blaudez D."/>
            <person name="Buee M."/>
            <person name="Brokstein P."/>
            <person name="Canbaeck B."/>
            <person name="Cohen D."/>
            <person name="Courty P.E."/>
            <person name="Coutinho P.M."/>
            <person name="Delaruelle C."/>
            <person name="Detter J.C."/>
            <person name="Deveau A."/>
            <person name="DiFazio S."/>
            <person name="Duplessis S."/>
            <person name="Fraissinet-Tachet L."/>
            <person name="Lucic E."/>
            <person name="Frey-Klett P."/>
            <person name="Fourrey C."/>
            <person name="Feussner I."/>
            <person name="Gay G."/>
            <person name="Grimwood J."/>
            <person name="Hoegger P.J."/>
            <person name="Jain P."/>
            <person name="Kilaru S."/>
            <person name="Labbe J."/>
            <person name="Lin Y.C."/>
            <person name="Legue V."/>
            <person name="Le Tacon F."/>
            <person name="Marmeisse R."/>
            <person name="Melayah D."/>
            <person name="Montanini B."/>
            <person name="Muratet M."/>
            <person name="Nehls U."/>
            <person name="Niculita-Hirzel H."/>
            <person name="Oudot-Le Secq M.P."/>
            <person name="Peter M."/>
            <person name="Quesneville H."/>
            <person name="Rajashekar B."/>
            <person name="Reich M."/>
            <person name="Rouhier N."/>
            <person name="Schmutz J."/>
            <person name="Yin T."/>
            <person name="Chalot M."/>
            <person name="Henrissat B."/>
            <person name="Kuees U."/>
            <person name="Lucas S."/>
            <person name="Van de Peer Y."/>
            <person name="Podila G.K."/>
            <person name="Polle A."/>
            <person name="Pukkila P.J."/>
            <person name="Richardson P.M."/>
            <person name="Rouze P."/>
            <person name="Sanders I.R."/>
            <person name="Stajich J.E."/>
            <person name="Tunlid A."/>
            <person name="Tuskan G."/>
            <person name="Grigoriev I.V."/>
        </authorList>
    </citation>
    <scope>NUCLEOTIDE SEQUENCE [LARGE SCALE GENOMIC DNA]</scope>
    <source>
        <strain evidence="3">S238N-H82 / ATCC MYA-4686</strain>
    </source>
</reference>
<dbReference type="HOGENOM" id="CLU_2558665_0_0_1"/>
<dbReference type="InParanoid" id="B0DC69"/>
<organism evidence="3">
    <name type="scientific">Laccaria bicolor (strain S238N-H82 / ATCC MYA-4686)</name>
    <name type="common">Bicoloured deceiver</name>
    <name type="synonym">Laccaria laccata var. bicolor</name>
    <dbReference type="NCBI Taxonomy" id="486041"/>
    <lineage>
        <taxon>Eukaryota</taxon>
        <taxon>Fungi</taxon>
        <taxon>Dikarya</taxon>
        <taxon>Basidiomycota</taxon>
        <taxon>Agaricomycotina</taxon>
        <taxon>Agaricomycetes</taxon>
        <taxon>Agaricomycetidae</taxon>
        <taxon>Agaricales</taxon>
        <taxon>Agaricineae</taxon>
        <taxon>Hydnangiaceae</taxon>
        <taxon>Laccaria</taxon>
    </lineage>
</organism>
<sequence>MFFGKMMGRSNVLRLRLSRSIINILAKTGVPIATPVEFADTATATPLKRKGLKLDFSQATPNPLKKACGSDASSLSSPSPQP</sequence>
<evidence type="ECO:0000313" key="2">
    <source>
        <dbReference type="EMBL" id="EDR07843.1"/>
    </source>
</evidence>
<dbReference type="KEGG" id="lbc:LACBIDRAFT_298081"/>